<feature type="chain" id="PRO_5043753971" evidence="1">
    <location>
        <begin position="20"/>
        <end position="485"/>
    </location>
</feature>
<proteinExistence type="predicted"/>
<evidence type="ECO:0000313" key="2">
    <source>
        <dbReference type="EMBL" id="KAJ8901008.1"/>
    </source>
</evidence>
<reference evidence="2 3" key="1">
    <citation type="journal article" date="2023" name="Nat. Commun.">
        <title>Origin of minicircular mitochondrial genomes in red algae.</title>
        <authorList>
            <person name="Lee Y."/>
            <person name="Cho C.H."/>
            <person name="Lee Y.M."/>
            <person name="Park S.I."/>
            <person name="Yang J.H."/>
            <person name="West J.A."/>
            <person name="Bhattacharya D."/>
            <person name="Yoon H.S."/>
        </authorList>
    </citation>
    <scope>NUCLEOTIDE SEQUENCE [LARGE SCALE GENOMIC DNA]</scope>
    <source>
        <strain evidence="2 3">CCMP1338</strain>
        <tissue evidence="2">Whole cell</tissue>
    </source>
</reference>
<dbReference type="PROSITE" id="PS51257">
    <property type="entry name" value="PROKAR_LIPOPROTEIN"/>
    <property type="match status" value="1"/>
</dbReference>
<keyword evidence="3" id="KW-1185">Reference proteome</keyword>
<comment type="caution">
    <text evidence="2">The sequence shown here is derived from an EMBL/GenBank/DDBJ whole genome shotgun (WGS) entry which is preliminary data.</text>
</comment>
<accession>A0AAV8UEV4</accession>
<dbReference type="EMBL" id="JAMWBK010000012">
    <property type="protein sequence ID" value="KAJ8901008.1"/>
    <property type="molecule type" value="Genomic_DNA"/>
</dbReference>
<gene>
    <name evidence="2" type="ORF">NDN08_004870</name>
</gene>
<sequence length="485" mass="53049">MKNWVVLILLLGVFGLSCGEVATSCATFFNPQLSVYTPEEECFDLEIRGEIVGSVQSSGHVKRQGPNDEELCIRFEFWVRDGLGIKRARVGLWNKEVPLGKNRFTRKRVFANDPSMVRVDVCLDDIPSETDCCMNTMFKPILVLEARVRMEDGIVRTAGLVPVRPTEARLQVPNVARQGGNGVCSHESISFRACELFLSEGGKDFWACRFNVMCDFIGGFPGFSGINRVDIDEGKIQAVGVPFEEGIDLNQLELSIYEIPLSQGRPTAPPPGGSFSAEALTVISRNPVRVLSTTELMIAEFDVPELKNVNGGFPMIDTTFGFAIALQLRQQLLLNDRLAVRDLQPVTPLLLDFISFSSYTMKADGGGPVPDGSVAADSLFGPPLTNGIFGRIGSVVCGFCNDPETPPASITTEWSSLTSTPFGSLNEGQFPSVAARAPGICLYSFNNEPPELVTIDSPCPREQPRFFTDKPPIKGQVVCDCQFRL</sequence>
<evidence type="ECO:0000256" key="1">
    <source>
        <dbReference type="SAM" id="SignalP"/>
    </source>
</evidence>
<evidence type="ECO:0000313" key="3">
    <source>
        <dbReference type="Proteomes" id="UP001157974"/>
    </source>
</evidence>
<organism evidence="2 3">
    <name type="scientific">Rhodosorus marinus</name>
    <dbReference type="NCBI Taxonomy" id="101924"/>
    <lineage>
        <taxon>Eukaryota</taxon>
        <taxon>Rhodophyta</taxon>
        <taxon>Stylonematophyceae</taxon>
        <taxon>Stylonematales</taxon>
        <taxon>Stylonemataceae</taxon>
        <taxon>Rhodosorus</taxon>
    </lineage>
</organism>
<dbReference type="AlphaFoldDB" id="A0AAV8UEV4"/>
<dbReference type="Proteomes" id="UP001157974">
    <property type="component" value="Unassembled WGS sequence"/>
</dbReference>
<keyword evidence="1" id="KW-0732">Signal</keyword>
<feature type="signal peptide" evidence="1">
    <location>
        <begin position="1"/>
        <end position="19"/>
    </location>
</feature>
<name>A0AAV8UEV4_9RHOD</name>
<protein>
    <submittedName>
        <fullName evidence="2">Uncharacterized protein</fullName>
    </submittedName>
</protein>